<feature type="transmembrane region" description="Helical" evidence="1">
    <location>
        <begin position="31"/>
        <end position="50"/>
    </location>
</feature>
<feature type="transmembrane region" description="Helical" evidence="1">
    <location>
        <begin position="134"/>
        <end position="156"/>
    </location>
</feature>
<evidence type="ECO:0000313" key="3">
    <source>
        <dbReference type="Proteomes" id="UP001162891"/>
    </source>
</evidence>
<dbReference type="Proteomes" id="UP001162891">
    <property type="component" value="Chromosome"/>
</dbReference>
<dbReference type="PANTHER" id="PTHR40106">
    <property type="entry name" value="INNER MEMBRANE PROTEIN RCLC"/>
    <property type="match status" value="1"/>
</dbReference>
<evidence type="ECO:0008006" key="4">
    <source>
        <dbReference type="Google" id="ProtNLM"/>
    </source>
</evidence>
<gene>
    <name evidence="2" type="ORF">AMOR_50710</name>
</gene>
<reference evidence="3" key="1">
    <citation type="journal article" date="2022" name="Int. J. Syst. Evol. Microbiol.">
        <title>Anaeromyxobacter oryzae sp. nov., Anaeromyxobacter diazotrophicus sp. nov. and Anaeromyxobacter paludicola sp. nov., isolated from paddy soils.</title>
        <authorList>
            <person name="Itoh H."/>
            <person name="Xu Z."/>
            <person name="Mise K."/>
            <person name="Masuda Y."/>
            <person name="Ushijima N."/>
            <person name="Hayakawa C."/>
            <person name="Shiratori Y."/>
            <person name="Senoo K."/>
        </authorList>
    </citation>
    <scope>NUCLEOTIDE SEQUENCE [LARGE SCALE GENOMIC DNA]</scope>
    <source>
        <strain evidence="3">Red232</strain>
    </source>
</reference>
<keyword evidence="1" id="KW-1133">Transmembrane helix</keyword>
<dbReference type="PANTHER" id="PTHR40106:SF1">
    <property type="entry name" value="INNER MEMBRANE PROTEIN RCLC"/>
    <property type="match status" value="1"/>
</dbReference>
<dbReference type="Pfam" id="PF04224">
    <property type="entry name" value="DUF417"/>
    <property type="match status" value="1"/>
</dbReference>
<name>A0ABN6N232_9BACT</name>
<sequence>MPSMENDTSRSRTTDPVDVRIARLEDTGIGVLRYGLVFLLVVIGTAKYFAFEAQAIEPLVAHSPFLSWMLGAFGLQGTSGIIGTLEVATGLAIASRRLSPALSAGGSIAAVVTFLTTLSFLFSTPGAFSLKHPAGAFLMKDVVLLGASIATAAEALRASRARASRSAAPVGALSATRAMS</sequence>
<feature type="transmembrane region" description="Helical" evidence="1">
    <location>
        <begin position="101"/>
        <end position="122"/>
    </location>
</feature>
<dbReference type="RefSeq" id="WP_248355365.1">
    <property type="nucleotide sequence ID" value="NZ_AP025591.1"/>
</dbReference>
<protein>
    <recommendedName>
        <fullName evidence="4">DUF417 family protein</fullName>
    </recommendedName>
</protein>
<keyword evidence="1" id="KW-0812">Transmembrane</keyword>
<dbReference type="EMBL" id="AP025591">
    <property type="protein sequence ID" value="BDG06075.1"/>
    <property type="molecule type" value="Genomic_DNA"/>
</dbReference>
<feature type="transmembrane region" description="Helical" evidence="1">
    <location>
        <begin position="70"/>
        <end position="94"/>
    </location>
</feature>
<accession>A0ABN6N232</accession>
<proteinExistence type="predicted"/>
<keyword evidence="3" id="KW-1185">Reference proteome</keyword>
<evidence type="ECO:0000313" key="2">
    <source>
        <dbReference type="EMBL" id="BDG06075.1"/>
    </source>
</evidence>
<evidence type="ECO:0000256" key="1">
    <source>
        <dbReference type="SAM" id="Phobius"/>
    </source>
</evidence>
<dbReference type="InterPro" id="IPR007339">
    <property type="entry name" value="RclC-like"/>
</dbReference>
<keyword evidence="1" id="KW-0472">Membrane</keyword>
<organism evidence="2 3">
    <name type="scientific">Anaeromyxobacter oryzae</name>
    <dbReference type="NCBI Taxonomy" id="2918170"/>
    <lineage>
        <taxon>Bacteria</taxon>
        <taxon>Pseudomonadati</taxon>
        <taxon>Myxococcota</taxon>
        <taxon>Myxococcia</taxon>
        <taxon>Myxococcales</taxon>
        <taxon>Cystobacterineae</taxon>
        <taxon>Anaeromyxobacteraceae</taxon>
        <taxon>Anaeromyxobacter</taxon>
    </lineage>
</organism>